<comment type="caution">
    <text evidence="2">The sequence shown here is derived from an EMBL/GenBank/DDBJ whole genome shotgun (WGS) entry which is preliminary data.</text>
</comment>
<keyword evidence="3" id="KW-1185">Reference proteome</keyword>
<feature type="transmembrane region" description="Helical" evidence="1">
    <location>
        <begin position="63"/>
        <end position="81"/>
    </location>
</feature>
<name>A0A1T1HE44_OCELI</name>
<keyword evidence="1" id="KW-0472">Membrane</keyword>
<protein>
    <submittedName>
        <fullName evidence="2">Uncharacterized protein</fullName>
    </submittedName>
</protein>
<dbReference type="RefSeq" id="WP_077242550.1">
    <property type="nucleotide sequence ID" value="NZ_FXTS01000001.1"/>
</dbReference>
<proteinExistence type="predicted"/>
<dbReference type="AlphaFoldDB" id="A0A1T1HE44"/>
<sequence length="160" mass="18009">MGDILADIYTPLLAAGVFWMLYRSGFMRAGAVFLPVSLLLVFIFSALDTYFGFWKSWGLDFSTHSAILIPFYQMLLVLMFLPDGKVSEPAFCWRARLRQGAALIAALISGVGYGMLMIELDYHTLADILTTLISIYPLVWICFHLLRPVAFANNLSEEQL</sequence>
<keyword evidence="1" id="KW-1133">Transmembrane helix</keyword>
<gene>
    <name evidence="2" type="ORF">BTA35_0200885</name>
</gene>
<reference evidence="2" key="1">
    <citation type="submission" date="2017-02" db="EMBL/GenBank/DDBJ databases">
        <title>Draft Genome Sequence of the Salt Water Bacterium Oceanospirillum linum ATCC 11336.</title>
        <authorList>
            <person name="Trachtenberg A.M."/>
            <person name="Carney J.G."/>
            <person name="Linnane J.D."/>
            <person name="Rheaume B.A."/>
            <person name="Pitts N.L."/>
            <person name="Mykles D.L."/>
            <person name="Maclea K.S."/>
        </authorList>
    </citation>
    <scope>NUCLEOTIDE SEQUENCE [LARGE SCALE GENOMIC DNA]</scope>
    <source>
        <strain evidence="2">ATCC 11336</strain>
    </source>
</reference>
<dbReference type="Proteomes" id="UP000190064">
    <property type="component" value="Unassembled WGS sequence"/>
</dbReference>
<feature type="transmembrane region" description="Helical" evidence="1">
    <location>
        <begin position="101"/>
        <end position="118"/>
    </location>
</feature>
<evidence type="ECO:0000256" key="1">
    <source>
        <dbReference type="SAM" id="Phobius"/>
    </source>
</evidence>
<dbReference type="EMBL" id="MTSD02000001">
    <property type="protein sequence ID" value="OOV88138.1"/>
    <property type="molecule type" value="Genomic_DNA"/>
</dbReference>
<keyword evidence="1" id="KW-0812">Transmembrane</keyword>
<evidence type="ECO:0000313" key="3">
    <source>
        <dbReference type="Proteomes" id="UP000190064"/>
    </source>
</evidence>
<feature type="transmembrane region" description="Helical" evidence="1">
    <location>
        <begin position="29"/>
        <end position="51"/>
    </location>
</feature>
<feature type="transmembrane region" description="Helical" evidence="1">
    <location>
        <begin position="6"/>
        <end position="22"/>
    </location>
</feature>
<evidence type="ECO:0000313" key="2">
    <source>
        <dbReference type="EMBL" id="OOV88138.1"/>
    </source>
</evidence>
<accession>A0A1T1HE44</accession>
<organism evidence="2 3">
    <name type="scientific">Oceanospirillum linum</name>
    <dbReference type="NCBI Taxonomy" id="966"/>
    <lineage>
        <taxon>Bacteria</taxon>
        <taxon>Pseudomonadati</taxon>
        <taxon>Pseudomonadota</taxon>
        <taxon>Gammaproteobacteria</taxon>
        <taxon>Oceanospirillales</taxon>
        <taxon>Oceanospirillaceae</taxon>
        <taxon>Oceanospirillum</taxon>
    </lineage>
</organism>
<feature type="transmembrane region" description="Helical" evidence="1">
    <location>
        <begin position="124"/>
        <end position="146"/>
    </location>
</feature>